<dbReference type="WBParaSite" id="TREG1_111480.1">
    <property type="protein sequence ID" value="TREG1_111480.1"/>
    <property type="gene ID" value="TREG1_111480"/>
</dbReference>
<dbReference type="AlphaFoldDB" id="A0AA85IPM9"/>
<evidence type="ECO:0000313" key="3">
    <source>
        <dbReference type="WBParaSite" id="TREG1_111480.1"/>
    </source>
</evidence>
<feature type="signal peptide" evidence="1">
    <location>
        <begin position="1"/>
        <end position="20"/>
    </location>
</feature>
<reference evidence="3 4" key="2">
    <citation type="submission" date="2023-11" db="UniProtKB">
        <authorList>
            <consortium name="WormBaseParasite"/>
        </authorList>
    </citation>
    <scope>IDENTIFICATION</scope>
</reference>
<sequence>MRFAYITLVLLVSLFAVVENDNGQASTSNGSQMNNQPKSIWDSIWTWLNGIFKFFCSMGTLIDIFYKPKGT</sequence>
<name>A0AA85IPM9_TRIRE</name>
<keyword evidence="2" id="KW-1185">Reference proteome</keyword>
<proteinExistence type="predicted"/>
<dbReference type="Proteomes" id="UP000050795">
    <property type="component" value="Unassembled WGS sequence"/>
</dbReference>
<keyword evidence="1" id="KW-0732">Signal</keyword>
<evidence type="ECO:0000313" key="4">
    <source>
        <dbReference type="WBParaSite" id="TREG1_111480.2"/>
    </source>
</evidence>
<feature type="chain" id="PRO_5044704823" evidence="1">
    <location>
        <begin position="21"/>
        <end position="71"/>
    </location>
</feature>
<evidence type="ECO:0000313" key="2">
    <source>
        <dbReference type="Proteomes" id="UP000050795"/>
    </source>
</evidence>
<accession>A0AA85IPM9</accession>
<evidence type="ECO:0000256" key="1">
    <source>
        <dbReference type="SAM" id="SignalP"/>
    </source>
</evidence>
<reference evidence="2" key="1">
    <citation type="submission" date="2022-06" db="EMBL/GenBank/DDBJ databases">
        <authorList>
            <person name="Berger JAMES D."/>
            <person name="Berger JAMES D."/>
        </authorList>
    </citation>
    <scope>NUCLEOTIDE SEQUENCE [LARGE SCALE GENOMIC DNA]</scope>
</reference>
<organism evidence="2 3">
    <name type="scientific">Trichobilharzia regenti</name>
    <name type="common">Nasal bird schistosome</name>
    <dbReference type="NCBI Taxonomy" id="157069"/>
    <lineage>
        <taxon>Eukaryota</taxon>
        <taxon>Metazoa</taxon>
        <taxon>Spiralia</taxon>
        <taxon>Lophotrochozoa</taxon>
        <taxon>Platyhelminthes</taxon>
        <taxon>Trematoda</taxon>
        <taxon>Digenea</taxon>
        <taxon>Strigeidida</taxon>
        <taxon>Schistosomatoidea</taxon>
        <taxon>Schistosomatidae</taxon>
        <taxon>Trichobilharzia</taxon>
    </lineage>
</organism>
<dbReference type="WBParaSite" id="TREG1_111480.2">
    <property type="protein sequence ID" value="TREG1_111480.2"/>
    <property type="gene ID" value="TREG1_111480"/>
</dbReference>
<protein>
    <submittedName>
        <fullName evidence="3 4">Uncharacterized protein</fullName>
    </submittedName>
</protein>